<dbReference type="STRING" id="45354.A0A1L0BQN3"/>
<evidence type="ECO:0000256" key="6">
    <source>
        <dbReference type="SAM" id="MobiDB-lite"/>
    </source>
</evidence>
<organism evidence="8 9">
    <name type="scientific">Sungouiella intermedia</name>
    <dbReference type="NCBI Taxonomy" id="45354"/>
    <lineage>
        <taxon>Eukaryota</taxon>
        <taxon>Fungi</taxon>
        <taxon>Dikarya</taxon>
        <taxon>Ascomycota</taxon>
        <taxon>Saccharomycotina</taxon>
        <taxon>Pichiomycetes</taxon>
        <taxon>Metschnikowiaceae</taxon>
        <taxon>Sungouiella</taxon>
    </lineage>
</organism>
<dbReference type="Pfam" id="PF13949">
    <property type="entry name" value="ALIX_LYPXL_bnd"/>
    <property type="match status" value="1"/>
</dbReference>
<evidence type="ECO:0000256" key="3">
    <source>
        <dbReference type="ARBA" id="ARBA00022490"/>
    </source>
</evidence>
<accession>A0A1L0BQN3</accession>
<reference evidence="8 9" key="1">
    <citation type="submission" date="2016-10" db="EMBL/GenBank/DDBJ databases">
        <authorList>
            <person name="de Groot N.N."/>
        </authorList>
    </citation>
    <scope>NUCLEOTIDE SEQUENCE [LARGE SCALE GENOMIC DNA]</scope>
    <source>
        <strain evidence="8 9">CBS 141442</strain>
    </source>
</reference>
<feature type="compositionally biased region" description="Polar residues" evidence="6">
    <location>
        <begin position="799"/>
        <end position="844"/>
    </location>
</feature>
<dbReference type="Gene3D" id="1.25.40.280">
    <property type="entry name" value="alix/aip1 like domains"/>
    <property type="match status" value="1"/>
</dbReference>
<dbReference type="GO" id="GO:0005768">
    <property type="term" value="C:endosome"/>
    <property type="evidence" value="ECO:0007669"/>
    <property type="project" value="UniProtKB-SubCell"/>
</dbReference>
<keyword evidence="3" id="KW-0963">Cytoplasm</keyword>
<sequence>MKTALLVVPTKKTEDTNWIKPLNNYLLSIYGNTSDYQKDLADFNKLRQDIRGVSADRTGIKLYLTYFSQLELLDLRVPVATINKHKKLIFNWYDAFLPGSLHIQHALPFEKASVLFNLGSLMSKVASVKYNESQRTSSGEDGAFKEAIQYLQQAAGVFEFLSENFLHAPSSDLQPATVKFLINLCLSQSQEIFTLKVIDGDLEQKKNSLISKLCKGTANHYAECFSVCAHLLTAEGIGSLSDQSTFSIVEAGLDDDELALGSGDDDEGNLDEYNPDKQGMPDSNVTARLYPVWIATIQFKQMYYESLAYYFQGLQLEATSKFGDAIAYLTKSHDHINEIPSSILKVISKAGGEEAYDLLDNYKYQKDALGIKLKDLTKDNDLIYNEIIPSIVTIPEPKPMDSAKVLPMSKIDLFAEVNEYNYHNFLKNVVPIDIHELLSYYSEEKSQLLRNELDELDVSNKELSTLLEHLKLPKALINIKEIINHNKELETDGHNDENSISPEVLAEADEIASRFSIDVENRKVIAEIRQRIFQSVTESESLMAGQYSVSAGRYREDLIKLKKSLYDAANSDSRLFALIDSENSELYHILGKGPSSPQFKSLFKVKEVGTEKQSKPVEEISLLDIDDSQLKPREGSIDDQITELEDILLKLNKNKNEKAKLVAELKNEIHSDDISDILMLNSKVKSTNEIRTVIFPKELEKFEAYGHGLDKLIAQQLDLSGELNAKWNNLVSNPKVKDVQKSKTFHDELYKQQTERINRFYNENWKKYTNGLSKGTEFYTQLLKFSENLKRSIQNEMQRGSITESMSGLSLQENSTGGSRQYNSGSFFQPNQNHGFQEQNSGQHGQSTGQYGQNSGQYGQTPGQYAQTTGQYGQGRGQYGQDPGHFAQYPQRSQPHQPEVQLQYAVLSQQQFSRAPALPPKAPSQNFDNHPNLANHTPNQGQYALPSRQNTSSSVNSQGNTSNSQNPTGLIYDQPSTYQPNMYNFFLGQG</sequence>
<feature type="compositionally biased region" description="Acidic residues" evidence="6">
    <location>
        <begin position="260"/>
        <end position="270"/>
    </location>
</feature>
<dbReference type="Gene3D" id="1.20.120.560">
    <property type="entry name" value="alix/aip1 in complex with the ypdl late domain"/>
    <property type="match status" value="1"/>
</dbReference>
<dbReference type="OrthoDB" id="2141925at2759"/>
<feature type="region of interest" description="Disordered" evidence="6">
    <location>
        <begin position="911"/>
        <end position="976"/>
    </location>
</feature>
<protein>
    <recommendedName>
        <fullName evidence="5">BRO domain-containing protein 1</fullName>
    </recommendedName>
</protein>
<evidence type="ECO:0000313" key="8">
    <source>
        <dbReference type="EMBL" id="SGZ53711.1"/>
    </source>
</evidence>
<evidence type="ECO:0000256" key="4">
    <source>
        <dbReference type="ARBA" id="ARBA00022753"/>
    </source>
</evidence>
<dbReference type="EMBL" id="LT635759">
    <property type="protein sequence ID" value="SGZ53711.1"/>
    <property type="molecule type" value="Genomic_DNA"/>
</dbReference>
<feature type="compositionally biased region" description="Low complexity" evidence="6">
    <location>
        <begin position="845"/>
        <end position="871"/>
    </location>
</feature>
<feature type="region of interest" description="Disordered" evidence="6">
    <location>
        <begin position="260"/>
        <end position="279"/>
    </location>
</feature>
<evidence type="ECO:0000313" key="9">
    <source>
        <dbReference type="Proteomes" id="UP000182334"/>
    </source>
</evidence>
<evidence type="ECO:0000256" key="5">
    <source>
        <dbReference type="ARBA" id="ARBA00041284"/>
    </source>
</evidence>
<dbReference type="Pfam" id="PF03097">
    <property type="entry name" value="BRO1"/>
    <property type="match status" value="1"/>
</dbReference>
<dbReference type="InterPro" id="IPR025304">
    <property type="entry name" value="ALIX_V_dom"/>
</dbReference>
<feature type="domain" description="BRO1" evidence="7">
    <location>
        <begin position="4"/>
        <end position="463"/>
    </location>
</feature>
<dbReference type="Proteomes" id="UP000182334">
    <property type="component" value="Chromosome IV"/>
</dbReference>
<dbReference type="PANTHER" id="PTHR23030:SF30">
    <property type="entry name" value="TYROSINE-PROTEIN PHOSPHATASE NON-RECEPTOR TYPE 23"/>
    <property type="match status" value="1"/>
</dbReference>
<dbReference type="CDD" id="cd09242">
    <property type="entry name" value="BRO1_ScBro1_like"/>
    <property type="match status" value="1"/>
</dbReference>
<evidence type="ECO:0000256" key="2">
    <source>
        <dbReference type="ARBA" id="ARBA00004496"/>
    </source>
</evidence>
<dbReference type="PROSITE" id="PS51180">
    <property type="entry name" value="BRO1"/>
    <property type="match status" value="1"/>
</dbReference>
<evidence type="ECO:0000259" key="7">
    <source>
        <dbReference type="PROSITE" id="PS51180"/>
    </source>
</evidence>
<dbReference type="GO" id="GO:0043328">
    <property type="term" value="P:protein transport to vacuole involved in ubiquitin-dependent protein catabolic process via the multivesicular body sorting pathway"/>
    <property type="evidence" value="ECO:0007669"/>
    <property type="project" value="TreeGrafter"/>
</dbReference>
<keyword evidence="4" id="KW-0967">Endosome</keyword>
<dbReference type="Gene3D" id="1.20.140.50">
    <property type="entry name" value="alix/aip1 like domains"/>
    <property type="match status" value="1"/>
</dbReference>
<proteinExistence type="predicted"/>
<name>A0A1L0BQN3_9ASCO</name>
<dbReference type="SMART" id="SM01041">
    <property type="entry name" value="BRO1"/>
    <property type="match status" value="1"/>
</dbReference>
<dbReference type="InterPro" id="IPR004328">
    <property type="entry name" value="BRO1_dom"/>
</dbReference>
<keyword evidence="9" id="KW-1185">Reference proteome</keyword>
<feature type="region of interest" description="Disordered" evidence="6">
    <location>
        <begin position="799"/>
        <end position="899"/>
    </location>
</feature>
<dbReference type="InterPro" id="IPR038499">
    <property type="entry name" value="BRO1_sf"/>
</dbReference>
<dbReference type="PANTHER" id="PTHR23030">
    <property type="entry name" value="PCD6 INTERACTING PROTEIN-RELATED"/>
    <property type="match status" value="1"/>
</dbReference>
<dbReference type="AlphaFoldDB" id="A0A1L0BQN3"/>
<gene>
    <name evidence="8" type="ORF">SAMEA4029010_CIC11G00000003415</name>
</gene>
<evidence type="ECO:0000256" key="1">
    <source>
        <dbReference type="ARBA" id="ARBA00004177"/>
    </source>
</evidence>
<feature type="compositionally biased region" description="Polar residues" evidence="6">
    <location>
        <begin position="923"/>
        <end position="976"/>
    </location>
</feature>
<comment type="subcellular location">
    <subcellularLocation>
        <location evidence="2">Cytoplasm</location>
    </subcellularLocation>
    <subcellularLocation>
        <location evidence="1">Endosome</location>
    </subcellularLocation>
</comment>